<name>A0A6P3X1Z1_DINQU</name>
<dbReference type="PANTHER" id="PTHR46599:SF3">
    <property type="entry name" value="PIGGYBAC TRANSPOSABLE ELEMENT-DERIVED PROTEIN 4"/>
    <property type="match status" value="1"/>
</dbReference>
<dbReference type="Pfam" id="PF13843">
    <property type="entry name" value="DDE_Tnp_1_7"/>
    <property type="match status" value="2"/>
</dbReference>
<feature type="domain" description="PiggyBac transposable element-derived protein" evidence="1">
    <location>
        <begin position="1"/>
        <end position="52"/>
    </location>
</feature>
<feature type="non-terminal residue" evidence="3">
    <location>
        <position position="127"/>
    </location>
</feature>
<gene>
    <name evidence="3" type="primary">LOC106742982</name>
</gene>
<reference evidence="3" key="1">
    <citation type="submission" date="2025-08" db="UniProtKB">
        <authorList>
            <consortium name="RefSeq"/>
        </authorList>
    </citation>
    <scope>IDENTIFICATION</scope>
</reference>
<feature type="domain" description="PiggyBac transposable element-derived protein" evidence="1">
    <location>
        <begin position="58"/>
        <end position="123"/>
    </location>
</feature>
<accession>A0A6P3X1Z1</accession>
<dbReference type="KEGG" id="dqu:106742982"/>
<evidence type="ECO:0000313" key="2">
    <source>
        <dbReference type="Proteomes" id="UP000515204"/>
    </source>
</evidence>
<evidence type="ECO:0000259" key="1">
    <source>
        <dbReference type="Pfam" id="PF13843"/>
    </source>
</evidence>
<dbReference type="Proteomes" id="UP000515204">
    <property type="component" value="Unplaced"/>
</dbReference>
<dbReference type="InterPro" id="IPR029526">
    <property type="entry name" value="PGBD"/>
</dbReference>
<dbReference type="RefSeq" id="XP_014471889.1">
    <property type="nucleotide sequence ID" value="XM_014616403.1"/>
</dbReference>
<organism evidence="2 3">
    <name type="scientific">Dinoponera quadriceps</name>
    <name type="common">South American ant</name>
    <dbReference type="NCBI Taxonomy" id="609295"/>
    <lineage>
        <taxon>Eukaryota</taxon>
        <taxon>Metazoa</taxon>
        <taxon>Ecdysozoa</taxon>
        <taxon>Arthropoda</taxon>
        <taxon>Hexapoda</taxon>
        <taxon>Insecta</taxon>
        <taxon>Pterygota</taxon>
        <taxon>Neoptera</taxon>
        <taxon>Endopterygota</taxon>
        <taxon>Hymenoptera</taxon>
        <taxon>Apocrita</taxon>
        <taxon>Aculeata</taxon>
        <taxon>Formicoidea</taxon>
        <taxon>Formicidae</taxon>
        <taxon>Ponerinae</taxon>
        <taxon>Ponerini</taxon>
        <taxon>Dinoponera</taxon>
    </lineage>
</organism>
<protein>
    <submittedName>
        <fullName evidence="3">PiggyBac transposable element-derived protein 3-like</fullName>
    </submittedName>
</protein>
<dbReference type="AlphaFoldDB" id="A0A6P3X1Z1"/>
<evidence type="ECO:0000313" key="3">
    <source>
        <dbReference type="RefSeq" id="XP_014471889.1"/>
    </source>
</evidence>
<dbReference type="PANTHER" id="PTHR46599">
    <property type="entry name" value="PIGGYBAC TRANSPOSABLE ELEMENT-DERIVED PROTEIN 4"/>
    <property type="match status" value="1"/>
</dbReference>
<dbReference type="OrthoDB" id="8191242at2759"/>
<proteinExistence type="predicted"/>
<dbReference type="GeneID" id="106742982"/>
<keyword evidence="2" id="KW-1185">Reference proteome</keyword>
<sequence length="127" mass="14184">MVKYYGRCKLKQFIKSKPIRFGIKLWILCSVNGYVFNFDIYCGKNEEVDKLSKCALGNLLVHLKKIGLQATGTVKENRASVTNVLEKKAPRGTYAVQNDKNRGINFITVQDSKPVSILSTAASITPQ</sequence>